<keyword evidence="10" id="KW-1185">Reference proteome</keyword>
<evidence type="ECO:0000256" key="3">
    <source>
        <dbReference type="ARBA" id="ARBA00019612"/>
    </source>
</evidence>
<gene>
    <name evidence="8" type="primary">MED18</name>
    <name evidence="9" type="ORF">AGERDE_LOCUS169</name>
</gene>
<organism evidence="9 10">
    <name type="scientific">Ambispora gerdemannii</name>
    <dbReference type="NCBI Taxonomy" id="144530"/>
    <lineage>
        <taxon>Eukaryota</taxon>
        <taxon>Fungi</taxon>
        <taxon>Fungi incertae sedis</taxon>
        <taxon>Mucoromycota</taxon>
        <taxon>Glomeromycotina</taxon>
        <taxon>Glomeromycetes</taxon>
        <taxon>Archaeosporales</taxon>
        <taxon>Ambisporaceae</taxon>
        <taxon>Ambispora</taxon>
    </lineage>
</organism>
<protein>
    <recommendedName>
        <fullName evidence="3 8">Mediator of RNA polymerase II transcription subunit 18</fullName>
    </recommendedName>
    <alternativeName>
        <fullName evidence="7 8">Mediator complex subunit 18</fullName>
    </alternativeName>
</protein>
<evidence type="ECO:0000256" key="7">
    <source>
        <dbReference type="ARBA" id="ARBA00032012"/>
    </source>
</evidence>
<dbReference type="EMBL" id="CAJVPL010000007">
    <property type="protein sequence ID" value="CAG8433543.1"/>
    <property type="molecule type" value="Genomic_DNA"/>
</dbReference>
<dbReference type="GO" id="GO:0070847">
    <property type="term" value="C:core mediator complex"/>
    <property type="evidence" value="ECO:0007669"/>
    <property type="project" value="TreeGrafter"/>
</dbReference>
<keyword evidence="8" id="KW-0010">Activator</keyword>
<evidence type="ECO:0000313" key="9">
    <source>
        <dbReference type="EMBL" id="CAG8433543.1"/>
    </source>
</evidence>
<reference evidence="9" key="1">
    <citation type="submission" date="2021-06" db="EMBL/GenBank/DDBJ databases">
        <authorList>
            <person name="Kallberg Y."/>
            <person name="Tangrot J."/>
            <person name="Rosling A."/>
        </authorList>
    </citation>
    <scope>NUCLEOTIDE SEQUENCE</scope>
    <source>
        <strain evidence="9">MT106</strain>
    </source>
</reference>
<comment type="subcellular location">
    <subcellularLocation>
        <location evidence="1 8">Nucleus</location>
    </subcellularLocation>
</comment>
<dbReference type="GO" id="GO:0003712">
    <property type="term" value="F:transcription coregulator activity"/>
    <property type="evidence" value="ECO:0007669"/>
    <property type="project" value="InterPro"/>
</dbReference>
<sequence length="395" mass="46562">MTFECLLYGRISNPLKPKLFERLMGICGKEPVDIFELEFGFVPTLQTPVGPARNEDVLLRLKSPLDEKDLSQRQWQLCQIGHPETTEKKVTVRRVIYSRITQGNTFAFEFVRKGSVFIYEDIIKISITQIYELENLHDPTSLKPFDPQNFWVVEVLTFSNEPDVPLKASELEKLASNLTDQTRTQQRYLRFRNFHAAHFSRPRQEFFLHALNPTSPPWTLWNINRDEEWEQEGEQEIADDVYYEEGHENNGWKEEEEEENVEFVLSEEAIAMFRFSELRKLELEKEYSKIEKVSIKNQNNSQIKEISSEEEICIEEPHPSYIRPTPFSREQMRELYGEDGYQSIECLEAAVNATFEQSFLKHNSQKSTVDNNNNIIKEEEEMNVVYWPVLPLRFV</sequence>
<dbReference type="Pfam" id="PF09637">
    <property type="entry name" value="Med18"/>
    <property type="match status" value="1"/>
</dbReference>
<name>A0A9N8UWJ1_9GLOM</name>
<evidence type="ECO:0000256" key="2">
    <source>
        <dbReference type="ARBA" id="ARBA00009814"/>
    </source>
</evidence>
<dbReference type="GO" id="GO:0016592">
    <property type="term" value="C:mediator complex"/>
    <property type="evidence" value="ECO:0007669"/>
    <property type="project" value="InterPro"/>
</dbReference>
<dbReference type="PANTHER" id="PTHR13321:SF2">
    <property type="entry name" value="MEDIATOR OF RNA POLYMERASE II TRANSCRIPTION SUBUNIT 18"/>
    <property type="match status" value="1"/>
</dbReference>
<evidence type="ECO:0000256" key="4">
    <source>
        <dbReference type="ARBA" id="ARBA00023015"/>
    </source>
</evidence>
<dbReference type="GO" id="GO:0006357">
    <property type="term" value="P:regulation of transcription by RNA polymerase II"/>
    <property type="evidence" value="ECO:0007669"/>
    <property type="project" value="InterPro"/>
</dbReference>
<proteinExistence type="inferred from homology"/>
<dbReference type="InterPro" id="IPR019095">
    <property type="entry name" value="Mediator_Med18"/>
</dbReference>
<dbReference type="OrthoDB" id="5348092at2759"/>
<evidence type="ECO:0000256" key="1">
    <source>
        <dbReference type="ARBA" id="ARBA00004123"/>
    </source>
</evidence>
<keyword evidence="5 8" id="KW-0804">Transcription</keyword>
<dbReference type="GO" id="GO:0006369">
    <property type="term" value="P:termination of RNA polymerase II transcription"/>
    <property type="evidence" value="ECO:0007669"/>
    <property type="project" value="TreeGrafter"/>
</dbReference>
<evidence type="ECO:0000256" key="6">
    <source>
        <dbReference type="ARBA" id="ARBA00023242"/>
    </source>
</evidence>
<keyword evidence="4 8" id="KW-0805">Transcription regulation</keyword>
<keyword evidence="6 8" id="KW-0539">Nucleus</keyword>
<dbReference type="Proteomes" id="UP000789831">
    <property type="component" value="Unassembled WGS sequence"/>
</dbReference>
<accession>A0A9N8UWJ1</accession>
<comment type="similarity">
    <text evidence="2 8">Belongs to the Mediator complex subunit 18 family.</text>
</comment>
<dbReference type="PANTHER" id="PTHR13321">
    <property type="entry name" value="MEDIATOR OF RNA POLYMERASE II TRANSCRIPTION, SUBUNIT 18"/>
    <property type="match status" value="1"/>
</dbReference>
<dbReference type="AlphaFoldDB" id="A0A9N8UWJ1"/>
<comment type="function">
    <text evidence="8">Component of the Mediator complex, a coactivator involved in the regulated transcription of nearly all RNA polymerase II-dependent genes. Mediator functions as a bridge to convey information from gene-specific regulatory proteins to the basal RNA polymerase II transcription machinery. Mediator is recruited to promoters by direct interactions with regulatory proteins and serves as a scaffold for the assembly of a functional preinitiation complex with RNA polymerase II and the general transcription factors.</text>
</comment>
<comment type="subunit">
    <text evidence="8">Component of the Mediator complex.</text>
</comment>
<evidence type="ECO:0000256" key="8">
    <source>
        <dbReference type="RuleBase" id="RU364150"/>
    </source>
</evidence>
<evidence type="ECO:0000256" key="5">
    <source>
        <dbReference type="ARBA" id="ARBA00023163"/>
    </source>
</evidence>
<dbReference type="Gene3D" id="2.40.320.10">
    <property type="entry name" value="Hypothetical Protein Pfu-838710-001"/>
    <property type="match status" value="1"/>
</dbReference>
<evidence type="ECO:0000313" key="10">
    <source>
        <dbReference type="Proteomes" id="UP000789831"/>
    </source>
</evidence>
<comment type="caution">
    <text evidence="9">The sequence shown here is derived from an EMBL/GenBank/DDBJ whole genome shotgun (WGS) entry which is preliminary data.</text>
</comment>